<dbReference type="PANTHER" id="PTHR34185">
    <property type="entry name" value="DIADENYLATE CYCLASE"/>
    <property type="match status" value="1"/>
</dbReference>
<comment type="caution">
    <text evidence="13">The sequence shown here is derived from an EMBL/GenBank/DDBJ whole genome shotgun (WGS) entry which is preliminary data.</text>
</comment>
<dbReference type="InterPro" id="IPR018906">
    <property type="entry name" value="DNA_integrity_scan_DisA_link"/>
</dbReference>
<dbReference type="EC" id="2.7.7.85" evidence="11"/>
<evidence type="ECO:0000256" key="1">
    <source>
        <dbReference type="ARBA" id="ARBA00000877"/>
    </source>
</evidence>
<dbReference type="InterPro" id="IPR023763">
    <property type="entry name" value="DNA_integrity_scanning_protein"/>
</dbReference>
<comment type="subunit">
    <text evidence="11">Homooctamer.</text>
</comment>
<feature type="domain" description="DAC" evidence="12">
    <location>
        <begin position="10"/>
        <end position="150"/>
    </location>
</feature>
<dbReference type="GO" id="GO:0005524">
    <property type="term" value="F:ATP binding"/>
    <property type="evidence" value="ECO:0007669"/>
    <property type="project" value="UniProtKB-UniRule"/>
</dbReference>
<keyword evidence="9 11" id="KW-0238">DNA-binding</keyword>
<evidence type="ECO:0000256" key="11">
    <source>
        <dbReference type="HAMAP-Rule" id="MF_01438"/>
    </source>
</evidence>
<dbReference type="Gene3D" id="1.10.150.20">
    <property type="entry name" value="5' to 3' exonuclease, C-terminal subdomain"/>
    <property type="match status" value="1"/>
</dbReference>
<dbReference type="Gene3D" id="1.20.1260.110">
    <property type="entry name" value="DNA integrity scanning linker region"/>
    <property type="match status" value="1"/>
</dbReference>
<name>A0A9X2M785_9FIRM</name>
<feature type="binding site" evidence="11">
    <location>
        <position position="77"/>
    </location>
    <ligand>
        <name>ATP</name>
        <dbReference type="ChEBI" id="CHEBI:30616"/>
    </ligand>
</feature>
<evidence type="ECO:0000256" key="10">
    <source>
        <dbReference type="ARBA" id="ARBA00023204"/>
    </source>
</evidence>
<evidence type="ECO:0000256" key="2">
    <source>
        <dbReference type="ARBA" id="ARBA00001946"/>
    </source>
</evidence>
<protein>
    <recommendedName>
        <fullName evidence="11">DNA integrity scanning protein DisA</fullName>
    </recommendedName>
    <alternativeName>
        <fullName evidence="11">Cyclic di-AMP synthase</fullName>
        <shortName evidence="11">c-di-AMP synthase</shortName>
    </alternativeName>
    <alternativeName>
        <fullName evidence="11">Diadenylate cyclase</fullName>
        <ecNumber evidence="11">2.7.7.85</ecNumber>
    </alternativeName>
</protein>
<dbReference type="Proteomes" id="UP001140817">
    <property type="component" value="Unassembled WGS sequence"/>
</dbReference>
<dbReference type="AlphaFoldDB" id="A0A9X2M785"/>
<comment type="function">
    <text evidence="11">Has also diadenylate cyclase activity, catalyzing the condensation of 2 ATP molecules into cyclic di-AMP (c-di-AMP). c-di-AMP acts as a signaling molecule that couples DNA integrity with progression of sporulation. The rise in c-di-AMP level generated by DisA while scanning the chromosome, operates as a positive signal that advances sporulation; upon encountering a lesion, the DisA focus arrests at the damaged site and halts c-di-AMP synthesis.</text>
</comment>
<dbReference type="NCBIfam" id="NF010009">
    <property type="entry name" value="PRK13482.1"/>
    <property type="match status" value="1"/>
</dbReference>
<evidence type="ECO:0000256" key="9">
    <source>
        <dbReference type="ARBA" id="ARBA00023125"/>
    </source>
</evidence>
<gene>
    <name evidence="11 13" type="primary">disA</name>
    <name evidence="13" type="ORF">NSA58_05470</name>
</gene>
<dbReference type="Gene3D" id="3.40.1700.10">
    <property type="entry name" value="DNA integrity scanning protein, DisA, N-terminal domain"/>
    <property type="match status" value="1"/>
</dbReference>
<dbReference type="GO" id="GO:0004016">
    <property type="term" value="F:adenylate cyclase activity"/>
    <property type="evidence" value="ECO:0007669"/>
    <property type="project" value="TreeGrafter"/>
</dbReference>
<dbReference type="Pfam" id="PF10635">
    <property type="entry name" value="DisA-linker"/>
    <property type="match status" value="1"/>
</dbReference>
<dbReference type="Pfam" id="PF02457">
    <property type="entry name" value="DAC"/>
    <property type="match status" value="1"/>
</dbReference>
<dbReference type="GO" id="GO:0106408">
    <property type="term" value="F:diadenylate cyclase activity"/>
    <property type="evidence" value="ECO:0007669"/>
    <property type="project" value="UniProtKB-EC"/>
</dbReference>
<comment type="catalytic activity">
    <reaction evidence="1 11">
        <text>2 ATP = 3',3'-c-di-AMP + 2 diphosphate</text>
        <dbReference type="Rhea" id="RHEA:35655"/>
        <dbReference type="ChEBI" id="CHEBI:30616"/>
        <dbReference type="ChEBI" id="CHEBI:33019"/>
        <dbReference type="ChEBI" id="CHEBI:71500"/>
        <dbReference type="EC" id="2.7.7.85"/>
    </reaction>
</comment>
<dbReference type="SUPFAM" id="SSF143597">
    <property type="entry name" value="YojJ-like"/>
    <property type="match status" value="1"/>
</dbReference>
<proteinExistence type="inferred from homology"/>
<dbReference type="GO" id="GO:0003677">
    <property type="term" value="F:DNA binding"/>
    <property type="evidence" value="ECO:0007669"/>
    <property type="project" value="UniProtKB-UniRule"/>
</dbReference>
<dbReference type="PROSITE" id="PS51794">
    <property type="entry name" value="DAC"/>
    <property type="match status" value="1"/>
</dbReference>
<reference evidence="13" key="1">
    <citation type="submission" date="2022-07" db="EMBL/GenBank/DDBJ databases">
        <title>Enhanced cultured diversity of the mouse gut microbiota enables custom-made synthetic communities.</title>
        <authorList>
            <person name="Afrizal A."/>
        </authorList>
    </citation>
    <scope>NUCLEOTIDE SEQUENCE</scope>
    <source>
        <strain evidence="13">DSM 29186</strain>
    </source>
</reference>
<evidence type="ECO:0000313" key="13">
    <source>
        <dbReference type="EMBL" id="MCR1822232.1"/>
    </source>
</evidence>
<keyword evidence="14" id="KW-1185">Reference proteome</keyword>
<comment type="function">
    <text evidence="11">Participates in a DNA-damage check-point that is active prior to asymmetric division when DNA is damaged. DisA forms globular foci that rapidly scan along the chromosomes during sporulation, searching for lesions. When a lesion is present, DisA pauses at the lesion site. This triggers a cellular response that culminates in a temporary block in sporulation initiation.</text>
</comment>
<dbReference type="InterPro" id="IPR036888">
    <property type="entry name" value="DNA_integrity_DisA_N_sf"/>
</dbReference>
<sequence length="359" mass="40906">MYNIDNIMDNKNLLHALRKISPGTPLRQGLDNVLRAKTGGLIVLANDDEISEIVDGGFKIDADYSPAYLYELAKMDGAIVLSEDVKTILLANAQLIPDYSIQTSETGTRHRTAERVAKQTGAIVISISQRRNIITVYRGEQKYVIEEISKIFTKANQALQTLEKYKSVLDQAILNLNSFEFKDMVTIYEVALVVQKIEMVMRIINVIEKYVIELGEEGTLVRMQLEELMGTTKKDRMMIYMDYKKDNVELKEIQRKMKSLTDDELLDLVKVSKILGYSGITESMDMEIRPKGYRVLNKIHRLPSAIIENIINYFDDFKSIQAASIEDLDEVEGIGEIRATYIKNGLIKMERMASLDMQI</sequence>
<comment type="cofactor">
    <cofactor evidence="2 11">
        <name>Mg(2+)</name>
        <dbReference type="ChEBI" id="CHEBI:18420"/>
    </cofactor>
</comment>
<accession>A0A9X2M785</accession>
<dbReference type="InterPro" id="IPR003390">
    <property type="entry name" value="DNA_integrity_scan_DisA_N"/>
</dbReference>
<keyword evidence="4 11" id="KW-0548">Nucleotidyltransferase</keyword>
<dbReference type="EMBL" id="JANKBY010000042">
    <property type="protein sequence ID" value="MCR1822232.1"/>
    <property type="molecule type" value="Genomic_DNA"/>
</dbReference>
<dbReference type="SUPFAM" id="SSF47781">
    <property type="entry name" value="RuvA domain 2-like"/>
    <property type="match status" value="1"/>
</dbReference>
<comment type="similarity">
    <text evidence="11">Belongs to the DisA family.</text>
</comment>
<dbReference type="InterPro" id="IPR010994">
    <property type="entry name" value="RuvA_2-like"/>
</dbReference>
<dbReference type="GO" id="GO:0006281">
    <property type="term" value="P:DNA repair"/>
    <property type="evidence" value="ECO:0007669"/>
    <property type="project" value="UniProtKB-UniRule"/>
</dbReference>
<keyword evidence="8 11" id="KW-0460">Magnesium</keyword>
<feature type="binding site" evidence="11">
    <location>
        <position position="95"/>
    </location>
    <ligand>
        <name>ATP</name>
        <dbReference type="ChEBI" id="CHEBI:30616"/>
    </ligand>
</feature>
<dbReference type="InterPro" id="IPR050338">
    <property type="entry name" value="DisA"/>
</dbReference>
<keyword evidence="7 11" id="KW-0067">ATP-binding</keyword>
<keyword evidence="3 11" id="KW-0808">Transferase</keyword>
<evidence type="ECO:0000256" key="7">
    <source>
        <dbReference type="ARBA" id="ARBA00022840"/>
    </source>
</evidence>
<evidence type="ECO:0000256" key="8">
    <source>
        <dbReference type="ARBA" id="ARBA00022842"/>
    </source>
</evidence>
<keyword evidence="6 11" id="KW-0227">DNA damage</keyword>
<evidence type="ECO:0000259" key="12">
    <source>
        <dbReference type="PROSITE" id="PS51794"/>
    </source>
</evidence>
<keyword evidence="10 11" id="KW-0234">DNA repair</keyword>
<dbReference type="HAMAP" id="MF_01438">
    <property type="entry name" value="DisA"/>
    <property type="match status" value="1"/>
</dbReference>
<feature type="binding site" evidence="11">
    <location>
        <begin position="108"/>
        <end position="112"/>
    </location>
    <ligand>
        <name>ATP</name>
        <dbReference type="ChEBI" id="CHEBI:30616"/>
    </ligand>
</feature>
<evidence type="ECO:0000256" key="6">
    <source>
        <dbReference type="ARBA" id="ARBA00022763"/>
    </source>
</evidence>
<evidence type="ECO:0000256" key="5">
    <source>
        <dbReference type="ARBA" id="ARBA00022741"/>
    </source>
</evidence>
<dbReference type="InterPro" id="IPR038331">
    <property type="entry name" value="DisA_sf"/>
</dbReference>
<dbReference type="FunFam" id="3.40.1700.10:FF:000001">
    <property type="entry name" value="DNA integrity scanning protein DisA"/>
    <property type="match status" value="1"/>
</dbReference>
<evidence type="ECO:0000256" key="4">
    <source>
        <dbReference type="ARBA" id="ARBA00022695"/>
    </source>
</evidence>
<evidence type="ECO:0000256" key="3">
    <source>
        <dbReference type="ARBA" id="ARBA00022679"/>
    </source>
</evidence>
<dbReference type="PANTHER" id="PTHR34185:SF3">
    <property type="entry name" value="DNA INTEGRITY SCANNING PROTEIN DISA"/>
    <property type="match status" value="1"/>
</dbReference>
<organism evidence="13 14">
    <name type="scientific">Terrisporobacter muris</name>
    <dbReference type="NCBI Taxonomy" id="2963284"/>
    <lineage>
        <taxon>Bacteria</taxon>
        <taxon>Bacillati</taxon>
        <taxon>Bacillota</taxon>
        <taxon>Clostridia</taxon>
        <taxon>Peptostreptococcales</taxon>
        <taxon>Peptostreptococcaceae</taxon>
        <taxon>Terrisporobacter</taxon>
    </lineage>
</organism>
<evidence type="ECO:0000313" key="14">
    <source>
        <dbReference type="Proteomes" id="UP001140817"/>
    </source>
</evidence>
<keyword evidence="5 11" id="KW-0547">Nucleotide-binding</keyword>